<proteinExistence type="predicted"/>
<accession>A0AAN6WKM3</accession>
<protein>
    <submittedName>
        <fullName evidence="2">Uncharacterized protein</fullName>
    </submittedName>
</protein>
<keyword evidence="3" id="KW-1185">Reference proteome</keyword>
<evidence type="ECO:0000313" key="3">
    <source>
        <dbReference type="Proteomes" id="UP001302126"/>
    </source>
</evidence>
<gene>
    <name evidence="2" type="ORF">QBC35DRAFT_78652</name>
</gene>
<sequence length="237" mass="27756">MASKRQRLNDDDEVDNQNKNSTDDFTRVHDICDQILNLTKSATEILQQRNDQDDKLKLQCGLMKTDLAVTNLHTVKCQSLLDQAKIWAKEGFLREEVTQCRKVYTPVMREWAIEWNKLKDKPVDDPKRAELRNILMRVAFADRGSPGLRRFKQFSEHYSVYYCFCRDWDGDTKWRSLNPRKYSIECGICLPTTDWKCDKCQKYVEGQATPCSGCGRVSKFFLENPNQWKLARICHTA</sequence>
<comment type="caution">
    <text evidence="2">The sequence shown here is derived from an EMBL/GenBank/DDBJ whole genome shotgun (WGS) entry which is preliminary data.</text>
</comment>
<organism evidence="2 3">
    <name type="scientific">Podospora australis</name>
    <dbReference type="NCBI Taxonomy" id="1536484"/>
    <lineage>
        <taxon>Eukaryota</taxon>
        <taxon>Fungi</taxon>
        <taxon>Dikarya</taxon>
        <taxon>Ascomycota</taxon>
        <taxon>Pezizomycotina</taxon>
        <taxon>Sordariomycetes</taxon>
        <taxon>Sordariomycetidae</taxon>
        <taxon>Sordariales</taxon>
        <taxon>Podosporaceae</taxon>
        <taxon>Podospora</taxon>
    </lineage>
</organism>
<evidence type="ECO:0000256" key="1">
    <source>
        <dbReference type="SAM" id="MobiDB-lite"/>
    </source>
</evidence>
<dbReference type="Proteomes" id="UP001302126">
    <property type="component" value="Unassembled WGS sequence"/>
</dbReference>
<reference evidence="2" key="2">
    <citation type="submission" date="2023-05" db="EMBL/GenBank/DDBJ databases">
        <authorList>
            <consortium name="Lawrence Berkeley National Laboratory"/>
            <person name="Steindorff A."/>
            <person name="Hensen N."/>
            <person name="Bonometti L."/>
            <person name="Westerberg I."/>
            <person name="Brannstrom I.O."/>
            <person name="Guillou S."/>
            <person name="Cros-Aarteil S."/>
            <person name="Calhoun S."/>
            <person name="Haridas S."/>
            <person name="Kuo A."/>
            <person name="Mondo S."/>
            <person name="Pangilinan J."/>
            <person name="Riley R."/>
            <person name="Labutti K."/>
            <person name="Andreopoulos B."/>
            <person name="Lipzen A."/>
            <person name="Chen C."/>
            <person name="Yanf M."/>
            <person name="Daum C."/>
            <person name="Ng V."/>
            <person name="Clum A."/>
            <person name="Ohm R."/>
            <person name="Martin F."/>
            <person name="Silar P."/>
            <person name="Natvig D."/>
            <person name="Lalanne C."/>
            <person name="Gautier V."/>
            <person name="Ament-Velasquez S.L."/>
            <person name="Kruys A."/>
            <person name="Hutchinson M.I."/>
            <person name="Powell A.J."/>
            <person name="Barry K."/>
            <person name="Miller A.N."/>
            <person name="Grigoriev I.V."/>
            <person name="Debuchy R."/>
            <person name="Gladieux P."/>
            <person name="Thoren M.H."/>
            <person name="Johannesson H."/>
        </authorList>
    </citation>
    <scope>NUCLEOTIDE SEQUENCE</scope>
    <source>
        <strain evidence="2">PSN309</strain>
    </source>
</reference>
<name>A0AAN6WKM3_9PEZI</name>
<dbReference type="AlphaFoldDB" id="A0AAN6WKM3"/>
<feature type="region of interest" description="Disordered" evidence="1">
    <location>
        <begin position="1"/>
        <end position="21"/>
    </location>
</feature>
<evidence type="ECO:0000313" key="2">
    <source>
        <dbReference type="EMBL" id="KAK4183873.1"/>
    </source>
</evidence>
<dbReference type="EMBL" id="MU864518">
    <property type="protein sequence ID" value="KAK4183873.1"/>
    <property type="molecule type" value="Genomic_DNA"/>
</dbReference>
<reference evidence="2" key="1">
    <citation type="journal article" date="2023" name="Mol. Phylogenet. Evol.">
        <title>Genome-scale phylogeny and comparative genomics of the fungal order Sordariales.</title>
        <authorList>
            <person name="Hensen N."/>
            <person name="Bonometti L."/>
            <person name="Westerberg I."/>
            <person name="Brannstrom I.O."/>
            <person name="Guillou S."/>
            <person name="Cros-Aarteil S."/>
            <person name="Calhoun S."/>
            <person name="Haridas S."/>
            <person name="Kuo A."/>
            <person name="Mondo S."/>
            <person name="Pangilinan J."/>
            <person name="Riley R."/>
            <person name="LaButti K."/>
            <person name="Andreopoulos B."/>
            <person name="Lipzen A."/>
            <person name="Chen C."/>
            <person name="Yan M."/>
            <person name="Daum C."/>
            <person name="Ng V."/>
            <person name="Clum A."/>
            <person name="Steindorff A."/>
            <person name="Ohm R.A."/>
            <person name="Martin F."/>
            <person name="Silar P."/>
            <person name="Natvig D.O."/>
            <person name="Lalanne C."/>
            <person name="Gautier V."/>
            <person name="Ament-Velasquez S.L."/>
            <person name="Kruys A."/>
            <person name="Hutchinson M.I."/>
            <person name="Powell A.J."/>
            <person name="Barry K."/>
            <person name="Miller A.N."/>
            <person name="Grigoriev I.V."/>
            <person name="Debuchy R."/>
            <person name="Gladieux P."/>
            <person name="Hiltunen Thoren M."/>
            <person name="Johannesson H."/>
        </authorList>
    </citation>
    <scope>NUCLEOTIDE SEQUENCE</scope>
    <source>
        <strain evidence="2">PSN309</strain>
    </source>
</reference>